<dbReference type="RefSeq" id="WP_073205844.1">
    <property type="nucleotide sequence ID" value="NZ_FRBD01000004.1"/>
</dbReference>
<evidence type="ECO:0000256" key="3">
    <source>
        <dbReference type="ARBA" id="ARBA00005201"/>
    </source>
</evidence>
<comment type="function">
    <text evidence="1">Catalyzes the phosphorylation of riboflavin to FMN followed by the adenylation of FMN to FAD.</text>
</comment>
<evidence type="ECO:0000259" key="16">
    <source>
        <dbReference type="SMART" id="SM00904"/>
    </source>
</evidence>
<dbReference type="SUPFAM" id="SSF82114">
    <property type="entry name" value="Riboflavin kinase-like"/>
    <property type="match status" value="1"/>
</dbReference>
<dbReference type="CDD" id="cd02064">
    <property type="entry name" value="FAD_synthetase_N"/>
    <property type="match status" value="1"/>
</dbReference>
<evidence type="ECO:0000256" key="2">
    <source>
        <dbReference type="ARBA" id="ARBA00004726"/>
    </source>
</evidence>
<keyword evidence="7 15" id="KW-0548">Nucleotidyltransferase</keyword>
<dbReference type="EMBL" id="FRBD01000004">
    <property type="protein sequence ID" value="SHK49945.1"/>
    <property type="molecule type" value="Genomic_DNA"/>
</dbReference>
<keyword evidence="12" id="KW-0511">Multifunctional enzyme</keyword>
<dbReference type="OrthoDB" id="9803667at2"/>
<comment type="pathway">
    <text evidence="3 15">Cofactor biosynthesis; FMN biosynthesis; FMN from riboflavin (ATP route): step 1/1.</text>
</comment>
<keyword evidence="8 15" id="KW-0547">Nucleotide-binding</keyword>
<evidence type="ECO:0000256" key="10">
    <source>
        <dbReference type="ARBA" id="ARBA00022827"/>
    </source>
</evidence>
<accession>A0A1M6SZ02</accession>
<dbReference type="GO" id="GO:0008531">
    <property type="term" value="F:riboflavin kinase activity"/>
    <property type="evidence" value="ECO:0007669"/>
    <property type="project" value="UniProtKB-UniRule"/>
</dbReference>
<dbReference type="EC" id="2.7.1.26" evidence="15"/>
<evidence type="ECO:0000256" key="11">
    <source>
        <dbReference type="ARBA" id="ARBA00022840"/>
    </source>
</evidence>
<dbReference type="UniPathway" id="UPA00277">
    <property type="reaction ID" value="UER00407"/>
</dbReference>
<reference evidence="17 18" key="1">
    <citation type="submission" date="2016-11" db="EMBL/GenBank/DDBJ databases">
        <authorList>
            <person name="Jaros S."/>
            <person name="Januszkiewicz K."/>
            <person name="Wedrychowicz H."/>
        </authorList>
    </citation>
    <scope>NUCLEOTIDE SEQUENCE [LARGE SCALE GENOMIC DNA]</scope>
    <source>
        <strain evidence="17 18">KHT3</strain>
    </source>
</reference>
<dbReference type="GO" id="GO:0009398">
    <property type="term" value="P:FMN biosynthetic process"/>
    <property type="evidence" value="ECO:0007669"/>
    <property type="project" value="UniProtKB-UniRule"/>
</dbReference>
<comment type="catalytic activity">
    <reaction evidence="14 15">
        <text>FMN + ATP + H(+) = FAD + diphosphate</text>
        <dbReference type="Rhea" id="RHEA:17237"/>
        <dbReference type="ChEBI" id="CHEBI:15378"/>
        <dbReference type="ChEBI" id="CHEBI:30616"/>
        <dbReference type="ChEBI" id="CHEBI:33019"/>
        <dbReference type="ChEBI" id="CHEBI:57692"/>
        <dbReference type="ChEBI" id="CHEBI:58210"/>
        <dbReference type="EC" id="2.7.7.2"/>
    </reaction>
</comment>
<dbReference type="Pfam" id="PF01687">
    <property type="entry name" value="Flavokinase"/>
    <property type="match status" value="1"/>
</dbReference>
<proteinExistence type="inferred from homology"/>
<dbReference type="GO" id="GO:0005524">
    <property type="term" value="F:ATP binding"/>
    <property type="evidence" value="ECO:0007669"/>
    <property type="project" value="UniProtKB-UniRule"/>
</dbReference>
<keyword evidence="10 15" id="KW-0274">FAD</keyword>
<comment type="pathway">
    <text evidence="2 15">Cofactor biosynthesis; FAD biosynthesis; FAD from FMN: step 1/1.</text>
</comment>
<evidence type="ECO:0000256" key="14">
    <source>
        <dbReference type="ARBA" id="ARBA00049494"/>
    </source>
</evidence>
<dbReference type="Gene3D" id="2.40.30.30">
    <property type="entry name" value="Riboflavin kinase-like"/>
    <property type="match status" value="1"/>
</dbReference>
<comment type="catalytic activity">
    <reaction evidence="13 15">
        <text>riboflavin + ATP = FMN + ADP + H(+)</text>
        <dbReference type="Rhea" id="RHEA:14357"/>
        <dbReference type="ChEBI" id="CHEBI:15378"/>
        <dbReference type="ChEBI" id="CHEBI:30616"/>
        <dbReference type="ChEBI" id="CHEBI:57986"/>
        <dbReference type="ChEBI" id="CHEBI:58210"/>
        <dbReference type="ChEBI" id="CHEBI:456216"/>
        <dbReference type="EC" id="2.7.1.26"/>
    </reaction>
</comment>
<evidence type="ECO:0000256" key="15">
    <source>
        <dbReference type="PIRNR" id="PIRNR004491"/>
    </source>
</evidence>
<gene>
    <name evidence="17" type="ORF">SAMN05216463_104127</name>
</gene>
<name>A0A1M6SZ02_XYLRU</name>
<dbReference type="NCBIfam" id="NF004162">
    <property type="entry name" value="PRK05627.1-5"/>
    <property type="match status" value="1"/>
</dbReference>
<dbReference type="InterPro" id="IPR015865">
    <property type="entry name" value="Riboflavin_kinase_bac/euk"/>
</dbReference>
<evidence type="ECO:0000313" key="17">
    <source>
        <dbReference type="EMBL" id="SHK49945.1"/>
    </source>
</evidence>
<dbReference type="PANTHER" id="PTHR22749">
    <property type="entry name" value="RIBOFLAVIN KINASE/FMN ADENYLYLTRANSFERASE"/>
    <property type="match status" value="1"/>
</dbReference>
<evidence type="ECO:0000256" key="9">
    <source>
        <dbReference type="ARBA" id="ARBA00022777"/>
    </source>
</evidence>
<keyword evidence="6 15" id="KW-0808">Transferase</keyword>
<dbReference type="Proteomes" id="UP000184130">
    <property type="component" value="Unassembled WGS sequence"/>
</dbReference>
<dbReference type="GO" id="GO:0003919">
    <property type="term" value="F:FMN adenylyltransferase activity"/>
    <property type="evidence" value="ECO:0007669"/>
    <property type="project" value="UniProtKB-UniRule"/>
</dbReference>
<evidence type="ECO:0000256" key="8">
    <source>
        <dbReference type="ARBA" id="ARBA00022741"/>
    </source>
</evidence>
<keyword evidence="4 15" id="KW-0285">Flavoprotein</keyword>
<dbReference type="InterPro" id="IPR023468">
    <property type="entry name" value="Riboflavin_kinase"/>
</dbReference>
<dbReference type="InterPro" id="IPR002606">
    <property type="entry name" value="Riboflavin_kinase_bac"/>
</dbReference>
<dbReference type="PANTHER" id="PTHR22749:SF6">
    <property type="entry name" value="RIBOFLAVIN KINASE"/>
    <property type="match status" value="1"/>
</dbReference>
<dbReference type="InterPro" id="IPR023465">
    <property type="entry name" value="Riboflavin_kinase_dom_sf"/>
</dbReference>
<feature type="domain" description="Riboflavin kinase" evidence="16">
    <location>
        <begin position="185"/>
        <end position="311"/>
    </location>
</feature>
<evidence type="ECO:0000256" key="6">
    <source>
        <dbReference type="ARBA" id="ARBA00022679"/>
    </source>
</evidence>
<dbReference type="GO" id="GO:0009231">
    <property type="term" value="P:riboflavin biosynthetic process"/>
    <property type="evidence" value="ECO:0007669"/>
    <property type="project" value="InterPro"/>
</dbReference>
<dbReference type="NCBIfam" id="TIGR00083">
    <property type="entry name" value="ribF"/>
    <property type="match status" value="1"/>
</dbReference>
<dbReference type="SUPFAM" id="SSF52374">
    <property type="entry name" value="Nucleotidylyl transferase"/>
    <property type="match status" value="1"/>
</dbReference>
<evidence type="ECO:0000256" key="12">
    <source>
        <dbReference type="ARBA" id="ARBA00023268"/>
    </source>
</evidence>
<dbReference type="EC" id="2.7.7.2" evidence="15"/>
<keyword evidence="11 15" id="KW-0067">ATP-binding</keyword>
<keyword evidence="9 15" id="KW-0418">Kinase</keyword>
<dbReference type="PIRSF" id="PIRSF004491">
    <property type="entry name" value="FAD_Synth"/>
    <property type="match status" value="1"/>
</dbReference>
<evidence type="ECO:0000256" key="7">
    <source>
        <dbReference type="ARBA" id="ARBA00022695"/>
    </source>
</evidence>
<organism evidence="17 18">
    <name type="scientific">Xylanibacter ruminicola</name>
    <name type="common">Prevotella ruminicola</name>
    <dbReference type="NCBI Taxonomy" id="839"/>
    <lineage>
        <taxon>Bacteria</taxon>
        <taxon>Pseudomonadati</taxon>
        <taxon>Bacteroidota</taxon>
        <taxon>Bacteroidia</taxon>
        <taxon>Bacteroidales</taxon>
        <taxon>Prevotellaceae</taxon>
        <taxon>Xylanibacter</taxon>
    </lineage>
</organism>
<dbReference type="SMART" id="SM00904">
    <property type="entry name" value="Flavokinase"/>
    <property type="match status" value="1"/>
</dbReference>
<dbReference type="Pfam" id="PF06574">
    <property type="entry name" value="FAD_syn"/>
    <property type="match status" value="1"/>
</dbReference>
<evidence type="ECO:0000256" key="13">
    <source>
        <dbReference type="ARBA" id="ARBA00047880"/>
    </source>
</evidence>
<dbReference type="GO" id="GO:0006747">
    <property type="term" value="P:FAD biosynthetic process"/>
    <property type="evidence" value="ECO:0007669"/>
    <property type="project" value="UniProtKB-UniRule"/>
</dbReference>
<dbReference type="UniPathway" id="UPA00276">
    <property type="reaction ID" value="UER00406"/>
</dbReference>
<dbReference type="FunFam" id="3.40.50.620:FF:000021">
    <property type="entry name" value="Riboflavin biosynthesis protein"/>
    <property type="match status" value="1"/>
</dbReference>
<protein>
    <recommendedName>
        <fullName evidence="15">Riboflavin biosynthesis protein</fullName>
    </recommendedName>
    <domain>
        <recommendedName>
            <fullName evidence="15">Riboflavin kinase</fullName>
            <ecNumber evidence="15">2.7.1.26</ecNumber>
        </recommendedName>
        <alternativeName>
            <fullName evidence="15">Flavokinase</fullName>
        </alternativeName>
    </domain>
    <domain>
        <recommendedName>
            <fullName evidence="15">FMN adenylyltransferase</fullName>
            <ecNumber evidence="15">2.7.7.2</ecNumber>
        </recommendedName>
        <alternativeName>
            <fullName evidence="15">FAD pyrophosphorylase</fullName>
        </alternativeName>
        <alternativeName>
            <fullName evidence="15">FAD synthase</fullName>
        </alternativeName>
    </domain>
</protein>
<evidence type="ECO:0000256" key="1">
    <source>
        <dbReference type="ARBA" id="ARBA00002121"/>
    </source>
</evidence>
<evidence type="ECO:0000313" key="18">
    <source>
        <dbReference type="Proteomes" id="UP000184130"/>
    </source>
</evidence>
<evidence type="ECO:0000256" key="5">
    <source>
        <dbReference type="ARBA" id="ARBA00022643"/>
    </source>
</evidence>
<keyword evidence="5 15" id="KW-0288">FMN</keyword>
<dbReference type="AlphaFoldDB" id="A0A1M6SZ02"/>
<sequence>MEKIYDINQISIPSECAATIGVFDGVHVGHRHIIQQMIIDAQQAGYKSMVITFDRQPRQLFDANYKPQLLTRQEDKELLLSDCDIDYLVVLPFTMELAQLSARDFMQQILKDKLNVKLLRLGYDNRFGRGRTDTFDDYVEYGREMGIEVLQGSSLQVEGFDEPVSSSLIRRLLAEEGDVRVAGTLLKREYSVFGVVKPGEHIGSTLGFPTANLEPSDPNQLIPASGVYAVRAILGYGVIRNGMMNIGTRPTFNGKKQTLEVNIFDFEGDLYGHEIVVFFIERIREERRFDNPETLKAQLEEDKKQVEQILNMK</sequence>
<dbReference type="Gene3D" id="3.40.50.620">
    <property type="entry name" value="HUPs"/>
    <property type="match status" value="1"/>
</dbReference>
<dbReference type="InterPro" id="IPR014729">
    <property type="entry name" value="Rossmann-like_a/b/a_fold"/>
</dbReference>
<evidence type="ECO:0000256" key="4">
    <source>
        <dbReference type="ARBA" id="ARBA00022630"/>
    </source>
</evidence>
<dbReference type="InterPro" id="IPR015864">
    <property type="entry name" value="FAD_synthase"/>
</dbReference>
<comment type="similarity">
    <text evidence="15">Belongs to the ribF family.</text>
</comment>